<sequence>MKVAVTSLVFICATALFVTGCGSESEDSGFAVPDQPRKEIRSEIRGLFKDSMALHNYNQRFIQNCMNQAHFQYEPELSTDANSFSSVLDETDVISTDEVKENRGYPTEPSEENAPHDNAGYTKTPQSQREDWNKAFRGEPKEDSELAEEAADAEENEQLRNTNGGCSNKADEEQFGSLEKADQADFISSQLILDAFNGALDDQEMQDLHSSWATCMRKAGFGKDSHGEEVTTPDVAQVWATTDPAKSYDIAMADATCQESLEYGTKRTFIEDRYLTGIADFYESQIHGALEIRREALDRSKKEFG</sequence>
<proteinExistence type="predicted"/>
<dbReference type="Proteomes" id="UP000809290">
    <property type="component" value="Unassembled WGS sequence"/>
</dbReference>
<feature type="compositionally biased region" description="Basic and acidic residues" evidence="1">
    <location>
        <begin position="128"/>
        <end position="144"/>
    </location>
</feature>
<feature type="compositionally biased region" description="Acidic residues" evidence="1">
    <location>
        <begin position="145"/>
        <end position="156"/>
    </location>
</feature>
<dbReference type="RefSeq" id="WP_204515615.1">
    <property type="nucleotide sequence ID" value="NZ_JAFBCP010000001.1"/>
</dbReference>
<keyword evidence="3" id="KW-1185">Reference proteome</keyword>
<feature type="region of interest" description="Disordered" evidence="1">
    <location>
        <begin position="96"/>
        <end position="171"/>
    </location>
</feature>
<evidence type="ECO:0000256" key="1">
    <source>
        <dbReference type="SAM" id="MobiDB-lite"/>
    </source>
</evidence>
<gene>
    <name evidence="2" type="ORF">JOE56_001651</name>
</gene>
<name>A0ABS2SL28_9MICO</name>
<organism evidence="2 3">
    <name type="scientific">Brevibacterium paucivorans</name>
    <dbReference type="NCBI Taxonomy" id="170994"/>
    <lineage>
        <taxon>Bacteria</taxon>
        <taxon>Bacillati</taxon>
        <taxon>Actinomycetota</taxon>
        <taxon>Actinomycetes</taxon>
        <taxon>Micrococcales</taxon>
        <taxon>Brevibacteriaceae</taxon>
        <taxon>Brevibacterium</taxon>
    </lineage>
</organism>
<evidence type="ECO:0000313" key="3">
    <source>
        <dbReference type="Proteomes" id="UP000809290"/>
    </source>
</evidence>
<evidence type="ECO:0000313" key="2">
    <source>
        <dbReference type="EMBL" id="MBM7816957.1"/>
    </source>
</evidence>
<accession>A0ABS2SL28</accession>
<reference evidence="2 3" key="1">
    <citation type="submission" date="2021-01" db="EMBL/GenBank/DDBJ databases">
        <title>Sequencing the genomes of 1000 actinobacteria strains.</title>
        <authorList>
            <person name="Klenk H.-P."/>
        </authorList>
    </citation>
    <scope>NUCLEOTIDE SEQUENCE [LARGE SCALE GENOMIC DNA]</scope>
    <source>
        <strain evidence="2 3">DSM 13657</strain>
    </source>
</reference>
<comment type="caution">
    <text evidence="2">The sequence shown here is derived from an EMBL/GenBank/DDBJ whole genome shotgun (WGS) entry which is preliminary data.</text>
</comment>
<dbReference type="EMBL" id="JAFBCP010000001">
    <property type="protein sequence ID" value="MBM7816957.1"/>
    <property type="molecule type" value="Genomic_DNA"/>
</dbReference>
<dbReference type="PROSITE" id="PS51257">
    <property type="entry name" value="PROKAR_LIPOPROTEIN"/>
    <property type="match status" value="1"/>
</dbReference>
<protein>
    <submittedName>
        <fullName evidence="2">Uncharacterized protein</fullName>
    </submittedName>
</protein>